<gene>
    <name evidence="2" type="ORF">UFOPK2810_01290</name>
</gene>
<accession>A0A6J6UJF4</accession>
<name>A0A6J6UJF4_9ZZZZ</name>
<dbReference type="EMBL" id="CAEZYZ010000235">
    <property type="protein sequence ID" value="CAB4759902.1"/>
    <property type="molecule type" value="Genomic_DNA"/>
</dbReference>
<feature type="region of interest" description="Disordered" evidence="1">
    <location>
        <begin position="172"/>
        <end position="194"/>
    </location>
</feature>
<reference evidence="2" key="1">
    <citation type="submission" date="2020-05" db="EMBL/GenBank/DDBJ databases">
        <authorList>
            <person name="Chiriac C."/>
            <person name="Salcher M."/>
            <person name="Ghai R."/>
            <person name="Kavagutti S V."/>
        </authorList>
    </citation>
    <scope>NUCLEOTIDE SEQUENCE</scope>
</reference>
<sequence>MTADSPNSTWSAVDARSSATWWGLTATAVLPHMRSRASMPSAARKSMISLMFSRPRRRRVGISRGHRERPCATPCVRDSEKKPPLRPEAPKAISCPSSSTTSAAGSAAFASMAAHSPVSPPPTMRRSHDVAAVSGSQATGASGRSVQKGRGAASASAVALDAWVVLMRRGRLLPPDPKRGVPHLRGVQQGARDR</sequence>
<evidence type="ECO:0000256" key="1">
    <source>
        <dbReference type="SAM" id="MobiDB-lite"/>
    </source>
</evidence>
<organism evidence="2">
    <name type="scientific">freshwater metagenome</name>
    <dbReference type="NCBI Taxonomy" id="449393"/>
    <lineage>
        <taxon>unclassified sequences</taxon>
        <taxon>metagenomes</taxon>
        <taxon>ecological metagenomes</taxon>
    </lineage>
</organism>
<feature type="region of interest" description="Disordered" evidence="1">
    <location>
        <begin position="48"/>
        <end position="101"/>
    </location>
</feature>
<feature type="compositionally biased region" description="Low complexity" evidence="1">
    <location>
        <begin position="92"/>
        <end position="101"/>
    </location>
</feature>
<feature type="compositionally biased region" description="Basic residues" evidence="1">
    <location>
        <begin position="54"/>
        <end position="67"/>
    </location>
</feature>
<protein>
    <submittedName>
        <fullName evidence="2">Unannotated protein</fullName>
    </submittedName>
</protein>
<proteinExistence type="predicted"/>
<feature type="compositionally biased region" description="Basic and acidic residues" evidence="1">
    <location>
        <begin position="77"/>
        <end position="89"/>
    </location>
</feature>
<dbReference type="AlphaFoldDB" id="A0A6J6UJF4"/>
<evidence type="ECO:0000313" key="2">
    <source>
        <dbReference type="EMBL" id="CAB4759902.1"/>
    </source>
</evidence>